<dbReference type="InterPro" id="IPR019264">
    <property type="entry name" value="DUF2179"/>
</dbReference>
<evidence type="ECO:0000256" key="5">
    <source>
        <dbReference type="ARBA" id="ARBA00023136"/>
    </source>
</evidence>
<evidence type="ECO:0000313" key="9">
    <source>
        <dbReference type="Proteomes" id="UP000009885"/>
    </source>
</evidence>
<dbReference type="PANTHER" id="PTHR33545:SF4">
    <property type="entry name" value="UPF0750 MEMBRANE PROTEIN YXKD"/>
    <property type="match status" value="1"/>
</dbReference>
<dbReference type="PATRIC" id="fig|1229783.3.peg.1090"/>
<feature type="transmembrane region" description="Helical" evidence="6">
    <location>
        <begin position="38"/>
        <end position="63"/>
    </location>
</feature>
<dbReference type="STRING" id="1229783.C273_05395"/>
<feature type="domain" description="DUF2179" evidence="7">
    <location>
        <begin position="215"/>
        <end position="269"/>
    </location>
</feature>
<evidence type="ECO:0000256" key="4">
    <source>
        <dbReference type="ARBA" id="ARBA00022989"/>
    </source>
</evidence>
<dbReference type="Proteomes" id="UP000009885">
    <property type="component" value="Unassembled WGS sequence"/>
</dbReference>
<keyword evidence="5 6" id="KW-0472">Membrane</keyword>
<comment type="subcellular location">
    <subcellularLocation>
        <location evidence="1">Cell membrane</location>
        <topology evidence="1">Multi-pass membrane protein</topology>
    </subcellularLocation>
</comment>
<evidence type="ECO:0000256" key="6">
    <source>
        <dbReference type="SAM" id="Phobius"/>
    </source>
</evidence>
<dbReference type="EMBL" id="AMSQ01000006">
    <property type="protein sequence ID" value="EKU48616.1"/>
    <property type="molecule type" value="Genomic_DNA"/>
</dbReference>
<evidence type="ECO:0000256" key="1">
    <source>
        <dbReference type="ARBA" id="ARBA00004651"/>
    </source>
</evidence>
<keyword evidence="2" id="KW-1003">Cell membrane</keyword>
<protein>
    <recommendedName>
        <fullName evidence="7">DUF2179 domain-containing protein</fullName>
    </recommendedName>
</protein>
<keyword evidence="9" id="KW-1185">Reference proteome</keyword>
<dbReference type="OrthoDB" id="1758221at2"/>
<keyword evidence="4 6" id="KW-1133">Transmembrane helix</keyword>
<dbReference type="PANTHER" id="PTHR33545">
    <property type="entry name" value="UPF0750 MEMBRANE PROTEIN YITT-RELATED"/>
    <property type="match status" value="1"/>
</dbReference>
<dbReference type="AlphaFoldDB" id="K9ARE5"/>
<dbReference type="eggNOG" id="COG1284">
    <property type="taxonomic scope" value="Bacteria"/>
</dbReference>
<dbReference type="Gene3D" id="3.30.70.120">
    <property type="match status" value="1"/>
</dbReference>
<feature type="transmembrane region" description="Helical" evidence="6">
    <location>
        <begin position="7"/>
        <end position="26"/>
    </location>
</feature>
<sequence>MKELKIIAIVILGSLLIALGINGFVIPTQLAEGGAIGISLILFYSFKLPTFLTSLIINILLLIVGWKYLSKQKMLYTLVSVIFLSVFLKVTLNVDFHIDSPIIGVIFGGIIIGLGTGLIIAYGGTFGSTSILAKIFNEYFHVPTSRALFLIDSVIVLSALLVLPVERVLFTIMLLFVISKTMSFILEGLNPKKGVYIISKENHDISKSIYDTIGRGSTVISAKGQYSQVNRDMLFIVISNSQLPKLKKLIKRYDQDAFVVVNDVREIFGEGFIKIP</sequence>
<keyword evidence="3 6" id="KW-0812">Transmembrane</keyword>
<comment type="caution">
    <text evidence="8">The sequence shown here is derived from an EMBL/GenBank/DDBJ whole genome shotgun (WGS) entry which is preliminary data.</text>
</comment>
<dbReference type="RefSeq" id="WP_009383194.1">
    <property type="nucleotide sequence ID" value="NZ_AMSQ01000006.1"/>
</dbReference>
<evidence type="ECO:0000313" key="8">
    <source>
        <dbReference type="EMBL" id="EKU48616.1"/>
    </source>
</evidence>
<dbReference type="Pfam" id="PF02588">
    <property type="entry name" value="YitT_membrane"/>
    <property type="match status" value="1"/>
</dbReference>
<dbReference type="GO" id="GO:0005886">
    <property type="term" value="C:plasma membrane"/>
    <property type="evidence" value="ECO:0007669"/>
    <property type="project" value="UniProtKB-SubCell"/>
</dbReference>
<name>K9ARE5_9STAP</name>
<proteinExistence type="predicted"/>
<accession>K9ARE5</accession>
<dbReference type="CDD" id="cd16380">
    <property type="entry name" value="YitT_C"/>
    <property type="match status" value="1"/>
</dbReference>
<evidence type="ECO:0000256" key="3">
    <source>
        <dbReference type="ARBA" id="ARBA00022692"/>
    </source>
</evidence>
<evidence type="ECO:0000259" key="7">
    <source>
        <dbReference type="Pfam" id="PF10035"/>
    </source>
</evidence>
<dbReference type="InterPro" id="IPR015867">
    <property type="entry name" value="N-reg_PII/ATP_PRibTrfase_C"/>
</dbReference>
<reference evidence="8 9" key="1">
    <citation type="journal article" date="2013" name="Genome Announc.">
        <title>Genome Sequence of Staphylococcus massiliensis Strain S46, Isolated from the Surface of Healthy Human Skin.</title>
        <authorList>
            <person name="Srivastav R."/>
            <person name="Singh A."/>
            <person name="Jangir P.K."/>
            <person name="Kumari C."/>
            <person name="Muduli S."/>
            <person name="Sharma R."/>
        </authorList>
    </citation>
    <scope>NUCLEOTIDE SEQUENCE [LARGE SCALE GENOMIC DNA]</scope>
    <source>
        <strain evidence="8 9">S46</strain>
    </source>
</reference>
<dbReference type="Pfam" id="PF10035">
    <property type="entry name" value="DUF2179"/>
    <property type="match status" value="1"/>
</dbReference>
<gene>
    <name evidence="8" type="ORF">C273_05395</name>
</gene>
<dbReference type="InterPro" id="IPR003740">
    <property type="entry name" value="YitT"/>
</dbReference>
<organism evidence="8 9">
    <name type="scientific">Staphylococcus massiliensis S46</name>
    <dbReference type="NCBI Taxonomy" id="1229783"/>
    <lineage>
        <taxon>Bacteria</taxon>
        <taxon>Bacillati</taxon>
        <taxon>Bacillota</taxon>
        <taxon>Bacilli</taxon>
        <taxon>Bacillales</taxon>
        <taxon>Staphylococcaceae</taxon>
        <taxon>Staphylococcus</taxon>
    </lineage>
</organism>
<evidence type="ECO:0000256" key="2">
    <source>
        <dbReference type="ARBA" id="ARBA00022475"/>
    </source>
</evidence>
<feature type="transmembrane region" description="Helical" evidence="6">
    <location>
        <begin position="102"/>
        <end position="126"/>
    </location>
</feature>
<dbReference type="InterPro" id="IPR051461">
    <property type="entry name" value="UPF0750_membrane"/>
</dbReference>
<dbReference type="PIRSF" id="PIRSF006483">
    <property type="entry name" value="Membrane_protein_YitT"/>
    <property type="match status" value="1"/>
</dbReference>
<feature type="transmembrane region" description="Helical" evidence="6">
    <location>
        <begin position="75"/>
        <end position="96"/>
    </location>
</feature>